<protein>
    <submittedName>
        <fullName evidence="1">Uncharacterized protein</fullName>
    </submittedName>
</protein>
<comment type="caution">
    <text evidence="1">The sequence shown here is derived from an EMBL/GenBank/DDBJ whole genome shotgun (WGS) entry which is preliminary data.</text>
</comment>
<name>S9TID1_9TRYP</name>
<dbReference type="Proteomes" id="UP000015354">
    <property type="component" value="Unassembled WGS sequence"/>
</dbReference>
<organism evidence="1 2">
    <name type="scientific">Strigomonas culicis</name>
    <dbReference type="NCBI Taxonomy" id="28005"/>
    <lineage>
        <taxon>Eukaryota</taxon>
        <taxon>Discoba</taxon>
        <taxon>Euglenozoa</taxon>
        <taxon>Kinetoplastea</taxon>
        <taxon>Metakinetoplastina</taxon>
        <taxon>Trypanosomatida</taxon>
        <taxon>Trypanosomatidae</taxon>
        <taxon>Strigomonadinae</taxon>
        <taxon>Strigomonas</taxon>
    </lineage>
</organism>
<dbReference type="AlphaFoldDB" id="S9TID1"/>
<dbReference type="OrthoDB" id="272826at2759"/>
<gene>
    <name evidence="1" type="ORF">STCU_11112</name>
</gene>
<accession>S9TID1</accession>
<dbReference type="EMBL" id="ATMH01011007">
    <property type="protein sequence ID" value="EPY16604.1"/>
    <property type="molecule type" value="Genomic_DNA"/>
</dbReference>
<evidence type="ECO:0000313" key="2">
    <source>
        <dbReference type="Proteomes" id="UP000015354"/>
    </source>
</evidence>
<proteinExistence type="predicted"/>
<keyword evidence="2" id="KW-1185">Reference proteome</keyword>
<evidence type="ECO:0000313" key="1">
    <source>
        <dbReference type="EMBL" id="EPY16604.1"/>
    </source>
</evidence>
<reference evidence="1 2" key="1">
    <citation type="journal article" date="2013" name="PLoS ONE">
        <title>Predicting the Proteins of Angomonas deanei, Strigomonas culicis and Their Respective Endosymbionts Reveals New Aspects of the Trypanosomatidae Family.</title>
        <authorList>
            <person name="Motta M.C."/>
            <person name="Martins A.C."/>
            <person name="de Souza S.S."/>
            <person name="Catta-Preta C.M."/>
            <person name="Silva R."/>
            <person name="Klein C.C."/>
            <person name="de Almeida L.G."/>
            <person name="de Lima Cunha O."/>
            <person name="Ciapina L.P."/>
            <person name="Brocchi M."/>
            <person name="Colabardini A.C."/>
            <person name="de Araujo Lima B."/>
            <person name="Machado C.R."/>
            <person name="de Almeida Soares C.M."/>
            <person name="Probst C.M."/>
            <person name="de Menezes C.B."/>
            <person name="Thompson C.E."/>
            <person name="Bartholomeu D.C."/>
            <person name="Gradia D.F."/>
            <person name="Pavoni D.P."/>
            <person name="Grisard E.C."/>
            <person name="Fantinatti-Garboggini F."/>
            <person name="Marchini F.K."/>
            <person name="Rodrigues-Luiz G.F."/>
            <person name="Wagner G."/>
            <person name="Goldman G.H."/>
            <person name="Fietto J.L."/>
            <person name="Elias M.C."/>
            <person name="Goldman M.H."/>
            <person name="Sagot M.F."/>
            <person name="Pereira M."/>
            <person name="Stoco P.H."/>
            <person name="de Mendonca-Neto R.P."/>
            <person name="Teixeira S.M."/>
            <person name="Maciel T.E."/>
            <person name="de Oliveira Mendes T.A."/>
            <person name="Urmenyi T.P."/>
            <person name="de Souza W."/>
            <person name="Schenkman S."/>
            <person name="de Vasconcelos A.T."/>
        </authorList>
    </citation>
    <scope>NUCLEOTIDE SEQUENCE [LARGE SCALE GENOMIC DNA]</scope>
</reference>
<sequence>MTLVIVDTAGSVEVVRLPPMYKRAIECRVTVPGHPLLRQLPAAMNLWSRCAMEEVAGPAGHARLRKANDMDAWEEALLLARMAIPLEGNAYMHVAAQVR</sequence>